<evidence type="ECO:0008006" key="2">
    <source>
        <dbReference type="Google" id="ProtNLM"/>
    </source>
</evidence>
<organism evidence="1">
    <name type="scientific">Leviviridae sp</name>
    <dbReference type="NCBI Taxonomy" id="2027243"/>
    <lineage>
        <taxon>Viruses</taxon>
        <taxon>Riboviria</taxon>
        <taxon>Orthornavirae</taxon>
        <taxon>Lenarviricota</taxon>
        <taxon>Leviviricetes</taxon>
        <taxon>Norzivirales</taxon>
        <taxon>Fiersviridae</taxon>
    </lineage>
</organism>
<reference evidence="1" key="1">
    <citation type="submission" date="2019-05" db="EMBL/GenBank/DDBJ databases">
        <title>Metatranscriptomic reconstruction reveals RNA viruses with the potential to shape carbon cycling in soil.</title>
        <authorList>
            <person name="Starr E.P."/>
            <person name="Nuccio E."/>
            <person name="Pett-Ridge J."/>
            <person name="Banfield J.F."/>
            <person name="Firestone M.K."/>
        </authorList>
    </citation>
    <scope>NUCLEOTIDE SEQUENCE</scope>
    <source>
        <strain evidence="1">H1_Bulk_30_scaffold_199</strain>
    </source>
</reference>
<protein>
    <recommendedName>
        <fullName evidence="2">Maturation</fullName>
    </recommendedName>
</protein>
<dbReference type="EMBL" id="MN035581">
    <property type="protein sequence ID" value="QDH90503.1"/>
    <property type="molecule type" value="Genomic_RNA"/>
</dbReference>
<sequence length="432" mass="47489">MTDRTTVRSRSFPFKMGKGHVFAKSWYWPDGYNTARLDIDKDVRITGPAGSQVTASEGHPFHGRNAFGYDVGGPFDTTKREIQIVGSYNNSLRFFGRDVDSGYEQTFKGPIVPIKPANLSYPTASSSSDIALAQKGATAVARCSPSNPIANLSTFLGELIKDGIPAIPGARTWEAKALAAKLAGEEFLNVVFGWKPLMGDIQSTAKAVRHANTVLKQFERDAGKAVRRRYTFDTIESRGNATLLFSGNAPFIGEDSNGTLWNMSAILGSGQVWKVSENINRTWFSGAFTYHLPTGYNSRKALDRAALEANRVFGLELTPEVLWNLAPWSWALDWVSNAGDVLKNISQHIQYGQVLRYGYIMENIISRDIYSYLQKTPPVHFAGNVSVPMLILETNTKKRRGANPFGFGLTWSGLTATQQAIAAALGLTRSRS</sequence>
<evidence type="ECO:0000313" key="1">
    <source>
        <dbReference type="EMBL" id="QDH90503.1"/>
    </source>
</evidence>
<name>A0A514DA65_9VIRU</name>
<proteinExistence type="predicted"/>
<gene>
    <name evidence="1" type="ORF">H1Bulk30199_000003</name>
</gene>
<accession>A0A514DA65</accession>